<keyword evidence="3" id="KW-1185">Reference proteome</keyword>
<dbReference type="Proteomes" id="UP000006352">
    <property type="component" value="Unassembled WGS sequence"/>
</dbReference>
<dbReference type="HOGENOM" id="CLU_2483381_0_0_1"/>
<feature type="compositionally biased region" description="Polar residues" evidence="1">
    <location>
        <begin position="60"/>
        <end position="69"/>
    </location>
</feature>
<evidence type="ECO:0000256" key="1">
    <source>
        <dbReference type="SAM" id="MobiDB-lite"/>
    </source>
</evidence>
<protein>
    <submittedName>
        <fullName evidence="2">Uncharacterized protein</fullName>
    </submittedName>
</protein>
<organism evidence="2 3">
    <name type="scientific">Fibroporia radiculosa</name>
    <dbReference type="NCBI Taxonomy" id="599839"/>
    <lineage>
        <taxon>Eukaryota</taxon>
        <taxon>Fungi</taxon>
        <taxon>Dikarya</taxon>
        <taxon>Basidiomycota</taxon>
        <taxon>Agaricomycotina</taxon>
        <taxon>Agaricomycetes</taxon>
        <taxon>Polyporales</taxon>
        <taxon>Fibroporiaceae</taxon>
        <taxon>Fibroporia</taxon>
    </lineage>
</organism>
<evidence type="ECO:0000313" key="3">
    <source>
        <dbReference type="Proteomes" id="UP000006352"/>
    </source>
</evidence>
<dbReference type="EMBL" id="HE797198">
    <property type="protein sequence ID" value="CCM05642.1"/>
    <property type="molecule type" value="Genomic_DNA"/>
</dbReference>
<feature type="region of interest" description="Disordered" evidence="1">
    <location>
        <begin position="58"/>
        <end position="87"/>
    </location>
</feature>
<sequence>MYLDNVSIPMRIYQTDSGLPGDAPSRLQFANPTFTNWMGTTSGSTSMRDPLRFVHVQANGDEQSSTSSVVPPPRAQEWCFKTSPSQS</sequence>
<name>J4I1J8_9APHY</name>
<dbReference type="InParanoid" id="J4I1J8"/>
<accession>J4I1J8</accession>
<gene>
    <name evidence="2" type="ORF">FIBRA_07871</name>
</gene>
<dbReference type="STRING" id="599839.J4I1J8"/>
<dbReference type="GeneID" id="24100553"/>
<evidence type="ECO:0000313" key="2">
    <source>
        <dbReference type="EMBL" id="CCM05642.1"/>
    </source>
</evidence>
<proteinExistence type="predicted"/>
<reference evidence="2 3" key="1">
    <citation type="journal article" date="2012" name="Appl. Environ. Microbiol.">
        <title>Short-read sequencing for genomic analysis of the brown rot fungus Fibroporia radiculosa.</title>
        <authorList>
            <person name="Tang J.D."/>
            <person name="Perkins A.D."/>
            <person name="Sonstegard T.S."/>
            <person name="Schroeder S.G."/>
            <person name="Burgess S.C."/>
            <person name="Diehl S.V."/>
        </authorList>
    </citation>
    <scope>NUCLEOTIDE SEQUENCE [LARGE SCALE GENOMIC DNA]</scope>
    <source>
        <strain evidence="2 3">TFFH 294</strain>
    </source>
</reference>
<dbReference type="RefSeq" id="XP_012184925.1">
    <property type="nucleotide sequence ID" value="XM_012329535.1"/>
</dbReference>
<dbReference type="OrthoDB" id="187139at2759"/>
<dbReference type="AlphaFoldDB" id="J4I1J8"/>